<dbReference type="RefSeq" id="WP_074758109.1">
    <property type="nucleotide sequence ID" value="NZ_FOGJ01000027.1"/>
</dbReference>
<accession>A0A1H9W4M7</accession>
<evidence type="ECO:0000313" key="1">
    <source>
        <dbReference type="EMBL" id="SES28825.1"/>
    </source>
</evidence>
<evidence type="ECO:0000313" key="2">
    <source>
        <dbReference type="Proteomes" id="UP000182584"/>
    </source>
</evidence>
<organism evidence="1 2">
    <name type="scientific">Butyrivibrio fibrisolvens</name>
    <dbReference type="NCBI Taxonomy" id="831"/>
    <lineage>
        <taxon>Bacteria</taxon>
        <taxon>Bacillati</taxon>
        <taxon>Bacillota</taxon>
        <taxon>Clostridia</taxon>
        <taxon>Lachnospirales</taxon>
        <taxon>Lachnospiraceae</taxon>
        <taxon>Butyrivibrio</taxon>
    </lineage>
</organism>
<dbReference type="OrthoDB" id="1656051at2"/>
<sequence length="590" mass="68586">MNLPSFLHKVDDITSDLTKDQLQRYIHEIARTLPESKRQDFIDKLSLYTKAKDKSSTIIDEDKHKDDLIKKIRTLTDKVRHISDSNRCINSELNEEWDDWYNSDEDEFFFTDDQGVLKDINNAIGLVHEAIDNQLYEEGRKLAESILSVRVEVDGDYGDYMSAEFDISGLYDNDLLNVSRESFGRECIYIIYKSLPLEDRAQVIYSCIDKLQIYSINLEFIMQMGDDEISDFNDFILLWIDYLNGGDIRSKWIADRMLDNAITLISNPQTMLDNARKYGDVHPELYVKYIETQNGIQDTQHLISVCQEAMDAIPVNCIVRAKVSLWYSKFQSDLHDDIKKKYGFIEAYRSETSEVNLLRILFFSQGSSEKEISMLKDIASTVKAQSPEKRTSYLDGDSNVNALSDYDYYSILFWLGDISEMIQKGMQVKVGIGWSETFMKKGLALLLLLLFEEDKYPKGILEILSGVERDFNLDNIIFGESEEKTKDLDKDIITVELLESLRTRVALNREDKEKLFKKIDKWIQLRVDAIMNANRRNYYHECAMYIAAFGEVQESNGVACAKQQILQRYKNLYSRRRSFIDELKGFGLRK</sequence>
<gene>
    <name evidence="1" type="ORF">SAMN04487884_12714</name>
</gene>
<reference evidence="1 2" key="1">
    <citation type="submission" date="2016-10" db="EMBL/GenBank/DDBJ databases">
        <authorList>
            <person name="de Groot N.N."/>
        </authorList>
    </citation>
    <scope>NUCLEOTIDE SEQUENCE [LARGE SCALE GENOMIC DNA]</scope>
    <source>
        <strain evidence="1 2">AR40</strain>
    </source>
</reference>
<protein>
    <submittedName>
        <fullName evidence="1">Uncharacterized protein</fullName>
    </submittedName>
</protein>
<dbReference type="EMBL" id="FOGJ01000027">
    <property type="protein sequence ID" value="SES28825.1"/>
    <property type="molecule type" value="Genomic_DNA"/>
</dbReference>
<dbReference type="Proteomes" id="UP000182584">
    <property type="component" value="Unassembled WGS sequence"/>
</dbReference>
<proteinExistence type="predicted"/>
<name>A0A1H9W4M7_BUTFI</name>
<dbReference type="AlphaFoldDB" id="A0A1H9W4M7"/>